<gene>
    <name evidence="2" type="ORF">EYB31_23975</name>
</gene>
<proteinExistence type="predicted"/>
<dbReference type="Gene3D" id="2.30.30.40">
    <property type="entry name" value="SH3 Domains"/>
    <property type="match status" value="1"/>
</dbReference>
<evidence type="ECO:0000313" key="2">
    <source>
        <dbReference type="EMBL" id="TBL75072.1"/>
    </source>
</evidence>
<dbReference type="PANTHER" id="PTHR22617:SF23">
    <property type="entry name" value="CHEMOTAXIS PROTEIN CHEW"/>
    <property type="match status" value="1"/>
</dbReference>
<dbReference type="Pfam" id="PF01584">
    <property type="entry name" value="CheW"/>
    <property type="match status" value="1"/>
</dbReference>
<dbReference type="SMART" id="SM00260">
    <property type="entry name" value="CheW"/>
    <property type="match status" value="1"/>
</dbReference>
<comment type="caution">
    <text evidence="2">The sequence shown here is derived from an EMBL/GenBank/DDBJ whole genome shotgun (WGS) entry which is preliminary data.</text>
</comment>
<dbReference type="AlphaFoldDB" id="A0A4Q9DLZ1"/>
<dbReference type="PANTHER" id="PTHR22617">
    <property type="entry name" value="CHEMOTAXIS SENSOR HISTIDINE KINASE-RELATED"/>
    <property type="match status" value="1"/>
</dbReference>
<sequence length="144" mass="15731">MEPSQYIEIGLNDEKYALPIGDIQEIIRLQTVTEIPNSEPELVGVINLRGKIVPVMNLSKRFLAASRDTTALSRIVIVQSLGSVVGLLVDRVFSVISFPEIGPPPHRSKLSDRGYIGGIGRSGDEWVCILKLENVLHQGGISVD</sequence>
<dbReference type="OrthoDB" id="9794382at2"/>
<accession>A0A4Q9DLZ1</accession>
<dbReference type="GO" id="GO:0007165">
    <property type="term" value="P:signal transduction"/>
    <property type="evidence" value="ECO:0007669"/>
    <property type="project" value="InterPro"/>
</dbReference>
<dbReference type="RefSeq" id="WP_131015968.1">
    <property type="nucleotide sequence ID" value="NZ_SIRE01000018.1"/>
</dbReference>
<dbReference type="Gene3D" id="2.40.50.180">
    <property type="entry name" value="CheA-289, Domain 4"/>
    <property type="match status" value="1"/>
</dbReference>
<dbReference type="InterPro" id="IPR039315">
    <property type="entry name" value="CheW"/>
</dbReference>
<protein>
    <submittedName>
        <fullName evidence="2">Chemotaxis protein CheW</fullName>
    </submittedName>
</protein>
<keyword evidence="3" id="KW-1185">Reference proteome</keyword>
<dbReference type="GO" id="GO:0005829">
    <property type="term" value="C:cytosol"/>
    <property type="evidence" value="ECO:0007669"/>
    <property type="project" value="TreeGrafter"/>
</dbReference>
<dbReference type="InterPro" id="IPR036061">
    <property type="entry name" value="CheW-like_dom_sf"/>
</dbReference>
<reference evidence="2 3" key="1">
    <citation type="submission" date="2019-02" db="EMBL/GenBank/DDBJ databases">
        <title>Paenibacillus sp. nov., isolated from surface-sterilized tissue of Thalictrum simplex L.</title>
        <authorList>
            <person name="Tuo L."/>
        </authorList>
    </citation>
    <scope>NUCLEOTIDE SEQUENCE [LARGE SCALE GENOMIC DNA]</scope>
    <source>
        <strain evidence="2 3">N2SHLJ1</strain>
    </source>
</reference>
<dbReference type="EMBL" id="SIRE01000018">
    <property type="protein sequence ID" value="TBL75072.1"/>
    <property type="molecule type" value="Genomic_DNA"/>
</dbReference>
<dbReference type="PROSITE" id="PS50851">
    <property type="entry name" value="CHEW"/>
    <property type="match status" value="1"/>
</dbReference>
<organism evidence="2 3">
    <name type="scientific">Paenibacillus thalictri</name>
    <dbReference type="NCBI Taxonomy" id="2527873"/>
    <lineage>
        <taxon>Bacteria</taxon>
        <taxon>Bacillati</taxon>
        <taxon>Bacillota</taxon>
        <taxon>Bacilli</taxon>
        <taxon>Bacillales</taxon>
        <taxon>Paenibacillaceae</taxon>
        <taxon>Paenibacillus</taxon>
    </lineage>
</organism>
<dbReference type="InterPro" id="IPR002545">
    <property type="entry name" value="CheW-lke_dom"/>
</dbReference>
<name>A0A4Q9DLZ1_9BACL</name>
<dbReference type="SUPFAM" id="SSF50341">
    <property type="entry name" value="CheW-like"/>
    <property type="match status" value="1"/>
</dbReference>
<feature type="domain" description="CheW-like" evidence="1">
    <location>
        <begin position="3"/>
        <end position="141"/>
    </location>
</feature>
<dbReference type="Proteomes" id="UP000293142">
    <property type="component" value="Unassembled WGS sequence"/>
</dbReference>
<evidence type="ECO:0000259" key="1">
    <source>
        <dbReference type="PROSITE" id="PS50851"/>
    </source>
</evidence>
<dbReference type="GO" id="GO:0006935">
    <property type="term" value="P:chemotaxis"/>
    <property type="evidence" value="ECO:0007669"/>
    <property type="project" value="InterPro"/>
</dbReference>
<evidence type="ECO:0000313" key="3">
    <source>
        <dbReference type="Proteomes" id="UP000293142"/>
    </source>
</evidence>